<sequence length="79" mass="8823">MSELEQQVDFLMRERILYTEGPQALEAKAPTTEPAPPGYAYGNAGQLVLADHELVYRHLWGDLPVKPVERFRKPDAGGS</sequence>
<protein>
    <submittedName>
        <fullName evidence="1">Uncharacterized protein</fullName>
    </submittedName>
</protein>
<evidence type="ECO:0000313" key="1">
    <source>
        <dbReference type="EMBL" id="AWN35418.1"/>
    </source>
</evidence>
<name>A0A2U8VPL4_9HYPH</name>
<gene>
    <name evidence="1" type="ORF">DK427_06490</name>
</gene>
<reference evidence="1 2" key="1">
    <citation type="submission" date="2018-05" db="EMBL/GenBank/DDBJ databases">
        <title>Complete Genome Sequence of Methylobacterium sp. 17Sr1-43.</title>
        <authorList>
            <person name="Srinivasan S."/>
        </authorList>
    </citation>
    <scope>NUCLEOTIDE SEQUENCE [LARGE SCALE GENOMIC DNA]</scope>
    <source>
        <strain evidence="1 2">17Sr1-43</strain>
    </source>
</reference>
<evidence type="ECO:0000313" key="2">
    <source>
        <dbReference type="Proteomes" id="UP000246058"/>
    </source>
</evidence>
<dbReference type="Proteomes" id="UP000246058">
    <property type="component" value="Chromosome"/>
</dbReference>
<proteinExistence type="predicted"/>
<keyword evidence="2" id="KW-1185">Reference proteome</keyword>
<dbReference type="KEGG" id="meti:DK427_06490"/>
<organism evidence="1 2">
    <name type="scientific">Methylobacterium radiodurans</name>
    <dbReference type="NCBI Taxonomy" id="2202828"/>
    <lineage>
        <taxon>Bacteria</taxon>
        <taxon>Pseudomonadati</taxon>
        <taxon>Pseudomonadota</taxon>
        <taxon>Alphaproteobacteria</taxon>
        <taxon>Hyphomicrobiales</taxon>
        <taxon>Methylobacteriaceae</taxon>
        <taxon>Methylobacterium</taxon>
    </lineage>
</organism>
<accession>A0A2U8VPL4</accession>
<dbReference type="EMBL" id="CP029551">
    <property type="protein sequence ID" value="AWN35418.1"/>
    <property type="molecule type" value="Genomic_DNA"/>
</dbReference>
<dbReference type="AlphaFoldDB" id="A0A2U8VPL4"/>